<evidence type="ECO:0000259" key="1">
    <source>
        <dbReference type="PROSITE" id="PS50164"/>
    </source>
</evidence>
<reference evidence="2 3" key="1">
    <citation type="submission" date="2021-11" db="EMBL/GenBank/DDBJ databases">
        <title>Aliifidinibius sp. nov., a new bacterium isolated from saline soil.</title>
        <authorList>
            <person name="Galisteo C."/>
            <person name="De La Haba R."/>
            <person name="Sanchez-Porro C."/>
            <person name="Ventosa A."/>
        </authorList>
    </citation>
    <scope>NUCLEOTIDE SEQUENCE [LARGE SCALE GENOMIC DNA]</scope>
    <source>
        <strain evidence="2 3">KACC 190600</strain>
    </source>
</reference>
<dbReference type="EMBL" id="JAJNDC010000005">
    <property type="protein sequence ID" value="MCW9714424.1"/>
    <property type="molecule type" value="Genomic_DNA"/>
</dbReference>
<dbReference type="PROSITE" id="PS50164">
    <property type="entry name" value="GIY_YIG"/>
    <property type="match status" value="1"/>
</dbReference>
<evidence type="ECO:0000313" key="3">
    <source>
        <dbReference type="Proteomes" id="UP001207337"/>
    </source>
</evidence>
<dbReference type="InterPro" id="IPR010896">
    <property type="entry name" value="NUMOD1"/>
</dbReference>
<dbReference type="SMART" id="SM00497">
    <property type="entry name" value="IENR1"/>
    <property type="match status" value="5"/>
</dbReference>
<organism evidence="2 3">
    <name type="scientific">Fodinibius salicampi</name>
    <dbReference type="NCBI Taxonomy" id="1920655"/>
    <lineage>
        <taxon>Bacteria</taxon>
        <taxon>Pseudomonadati</taxon>
        <taxon>Balneolota</taxon>
        <taxon>Balneolia</taxon>
        <taxon>Balneolales</taxon>
        <taxon>Balneolaceae</taxon>
        <taxon>Fodinibius</taxon>
    </lineage>
</organism>
<comment type="caution">
    <text evidence="2">The sequence shown here is derived from an EMBL/GenBank/DDBJ whole genome shotgun (WGS) entry which is preliminary data.</text>
</comment>
<feature type="domain" description="GIY-YIG" evidence="1">
    <location>
        <begin position="19"/>
        <end position="122"/>
    </location>
</feature>
<dbReference type="RefSeq" id="WP_265791695.1">
    <property type="nucleotide sequence ID" value="NZ_BAABRS010000005.1"/>
</dbReference>
<name>A0ABT3Q2T5_9BACT</name>
<dbReference type="SMART" id="SM00465">
    <property type="entry name" value="GIYc"/>
    <property type="match status" value="1"/>
</dbReference>
<dbReference type="Gene3D" id="1.10.10.10">
    <property type="entry name" value="Winged helix-like DNA-binding domain superfamily/Winged helix DNA-binding domain"/>
    <property type="match status" value="5"/>
</dbReference>
<evidence type="ECO:0000313" key="2">
    <source>
        <dbReference type="EMBL" id="MCW9714424.1"/>
    </source>
</evidence>
<dbReference type="InterPro" id="IPR000305">
    <property type="entry name" value="GIY-YIG_endonuc"/>
</dbReference>
<dbReference type="InterPro" id="IPR035901">
    <property type="entry name" value="GIY-YIG_endonuc_sf"/>
</dbReference>
<proteinExistence type="predicted"/>
<dbReference type="InterPro" id="IPR003647">
    <property type="entry name" value="Intron_nuc_1_rpt"/>
</dbReference>
<dbReference type="SUPFAM" id="SSF82771">
    <property type="entry name" value="GIY-YIG endonuclease"/>
    <property type="match status" value="1"/>
</dbReference>
<gene>
    <name evidence="2" type="ORF">LQ318_16075</name>
</gene>
<keyword evidence="3" id="KW-1185">Reference proteome</keyword>
<sequence>MQIDKDKIYSESELRDKNIYGVIYKVENIKTGKIYVGRTTDLKKRIESRRNAVHSERNVSKNGIVHAMRTEGMNCFEYEIIDCLKINPDFKFSHRDIYEEKLNEKEIRWIKKLGAYKDGYNQTTGGEATYDVYTKVLQYDLEGKFIREWNSIKEANLHLNVSDNSVSGIPRVCLGISNVAFGYQWRYKESEDFPQHIGPVPSDYWVLQYDKEGNFLQRFRTPSIAAKKLDIENGGNKIAECAKNDNYITAYGFQWRYQETDDFPKKINTAEEQNDLLKHYEEKAKPVIQYDLEGNYINTFRTTDEAAEQTGVFRNVIKRVAEGDYYRAGEYQWRYKKGEKIPKKIDSYEKPNTKKVYQYNPESYELVNTWISAREACRQNPDWNYKQISGAVIGKYQKTYLGYVWSYQELTKNEIDEKLSSKVKKRSKSKKDRSPGKTVYQYSKNKTKFIKKYESAAEAARQMGYKNGSGISRVARGERNHYKGHFYSYTKL</sequence>
<dbReference type="Gene3D" id="3.40.1440.10">
    <property type="entry name" value="GIY-YIG endonuclease"/>
    <property type="match status" value="1"/>
</dbReference>
<dbReference type="Proteomes" id="UP001207337">
    <property type="component" value="Unassembled WGS sequence"/>
</dbReference>
<dbReference type="InterPro" id="IPR036388">
    <property type="entry name" value="WH-like_DNA-bd_sf"/>
</dbReference>
<accession>A0ABT3Q2T5</accession>
<dbReference type="Pfam" id="PF07453">
    <property type="entry name" value="NUMOD1"/>
    <property type="match status" value="3"/>
</dbReference>
<protein>
    <submittedName>
        <fullName evidence="2">GIY-YIG nuclease family protein</fullName>
    </submittedName>
</protein>